<dbReference type="InterPro" id="IPR009570">
    <property type="entry name" value="Spore_III_AC"/>
</dbReference>
<feature type="transmembrane region" description="Helical" evidence="1">
    <location>
        <begin position="32"/>
        <end position="51"/>
    </location>
</feature>
<keyword evidence="1" id="KW-0812">Transmembrane</keyword>
<dbReference type="Pfam" id="PF06686">
    <property type="entry name" value="SpoIIIAC"/>
    <property type="match status" value="1"/>
</dbReference>
<dbReference type="Proteomes" id="UP000824262">
    <property type="component" value="Unassembled WGS sequence"/>
</dbReference>
<feature type="transmembrane region" description="Helical" evidence="1">
    <location>
        <begin position="6"/>
        <end position="23"/>
    </location>
</feature>
<reference evidence="2" key="1">
    <citation type="submission" date="2020-10" db="EMBL/GenBank/DDBJ databases">
        <authorList>
            <person name="Gilroy R."/>
        </authorList>
    </citation>
    <scope>NUCLEOTIDE SEQUENCE</scope>
    <source>
        <strain evidence="2">ChiBcolR7-354</strain>
    </source>
</reference>
<dbReference type="EMBL" id="DVGA01000056">
    <property type="protein sequence ID" value="HIQ78752.1"/>
    <property type="molecule type" value="Genomic_DNA"/>
</dbReference>
<organism evidence="2 3">
    <name type="scientific">Candidatus Scatomorpha intestinavium</name>
    <dbReference type="NCBI Taxonomy" id="2840922"/>
    <lineage>
        <taxon>Bacteria</taxon>
        <taxon>Bacillati</taxon>
        <taxon>Bacillota</taxon>
        <taxon>Clostridia</taxon>
        <taxon>Eubacteriales</taxon>
        <taxon>Candidatus Scatomorpha</taxon>
    </lineage>
</organism>
<comment type="caution">
    <text evidence="2">The sequence shown here is derived from an EMBL/GenBank/DDBJ whole genome shotgun (WGS) entry which is preliminary data.</text>
</comment>
<reference evidence="2" key="2">
    <citation type="journal article" date="2021" name="PeerJ">
        <title>Extensive microbial diversity within the chicken gut microbiome revealed by metagenomics and culture.</title>
        <authorList>
            <person name="Gilroy R."/>
            <person name="Ravi A."/>
            <person name="Getino M."/>
            <person name="Pursley I."/>
            <person name="Horton D.L."/>
            <person name="Alikhan N.F."/>
            <person name="Baker D."/>
            <person name="Gharbi K."/>
            <person name="Hall N."/>
            <person name="Watson M."/>
            <person name="Adriaenssens E.M."/>
            <person name="Foster-Nyarko E."/>
            <person name="Jarju S."/>
            <person name="Secka A."/>
            <person name="Antonio M."/>
            <person name="Oren A."/>
            <person name="Chaudhuri R.R."/>
            <person name="La Ragione R."/>
            <person name="Hildebrand F."/>
            <person name="Pallen M.J."/>
        </authorList>
    </citation>
    <scope>NUCLEOTIDE SEQUENCE</scope>
    <source>
        <strain evidence="2">ChiBcolR7-354</strain>
    </source>
</reference>
<accession>A0A9D0ZEP3</accession>
<evidence type="ECO:0000256" key="1">
    <source>
        <dbReference type="SAM" id="Phobius"/>
    </source>
</evidence>
<evidence type="ECO:0000313" key="3">
    <source>
        <dbReference type="Proteomes" id="UP000824262"/>
    </source>
</evidence>
<name>A0A9D0ZEP3_9FIRM</name>
<dbReference type="AlphaFoldDB" id="A0A9D0ZEP3"/>
<sequence>MQVDLIFKVAAVGILVAVLNILLTRSGREEQALMVTITGLIIVLLLVVQKINELFELIRDLFAF</sequence>
<dbReference type="NCBIfam" id="TIGR02848">
    <property type="entry name" value="spore_III_AC"/>
    <property type="match status" value="1"/>
</dbReference>
<keyword evidence="1" id="KW-1133">Transmembrane helix</keyword>
<evidence type="ECO:0000313" key="2">
    <source>
        <dbReference type="EMBL" id="HIQ78752.1"/>
    </source>
</evidence>
<dbReference type="InterPro" id="IPR025664">
    <property type="entry name" value="Spore_III_AC/AD"/>
</dbReference>
<proteinExistence type="predicted"/>
<gene>
    <name evidence="2" type="primary">spoIIIAC</name>
    <name evidence="2" type="ORF">IAB77_05775</name>
</gene>
<keyword evidence="1" id="KW-0472">Membrane</keyword>
<protein>
    <submittedName>
        <fullName evidence="2">Stage III sporulation protein AC</fullName>
    </submittedName>
</protein>